<dbReference type="AlphaFoldDB" id="A0A023BSD8"/>
<dbReference type="eggNOG" id="COG3279">
    <property type="taxonomic scope" value="Bacteria"/>
</dbReference>
<evidence type="ECO:0000313" key="4">
    <source>
        <dbReference type="EMBL" id="EZH72723.1"/>
    </source>
</evidence>
<dbReference type="PROSITE" id="PS50110">
    <property type="entry name" value="RESPONSE_REGULATORY"/>
    <property type="match status" value="1"/>
</dbReference>
<dbReference type="Gene3D" id="3.40.50.2300">
    <property type="match status" value="1"/>
</dbReference>
<dbReference type="PANTHER" id="PTHR37299:SF1">
    <property type="entry name" value="STAGE 0 SPORULATION PROTEIN A HOMOLOG"/>
    <property type="match status" value="1"/>
</dbReference>
<dbReference type="RefSeq" id="WP_034243995.1">
    <property type="nucleotide sequence ID" value="NZ_AQRA01000007.1"/>
</dbReference>
<dbReference type="Proteomes" id="UP000023541">
    <property type="component" value="Unassembled WGS sequence"/>
</dbReference>
<feature type="domain" description="Response regulatory" evidence="2">
    <location>
        <begin position="6"/>
        <end position="119"/>
    </location>
</feature>
<sequence length="249" mass="28724">MSTSLKCIIIDDEKMARNSLKVLLQNYCPEVEVIGEGWDKTSMKKLFKEFNPDIVFLDIQLGNSTIFDMIPSHELMDFKIIFISAHDEYALKGYKYDAIDYLLKPVDPIKLKEAVNKVTQYINKEAASKSSVEENLKTLYNLRESPQITLSDARGLHVIKIEDIMYCIAEGNYTSIILNNQPQMVVSKNLKFFEEKLIQPNFFRIHKSNLINIHYLKLLSNDDGGHIVMSDGKTLSISRDKKRELLKRI</sequence>
<evidence type="ECO:0000256" key="1">
    <source>
        <dbReference type="PROSITE-ProRule" id="PRU00169"/>
    </source>
</evidence>
<gene>
    <name evidence="4" type="ORF">ATO12_21555</name>
</gene>
<accession>A0A023BSD8</accession>
<dbReference type="SMART" id="SM00448">
    <property type="entry name" value="REC"/>
    <property type="match status" value="1"/>
</dbReference>
<dbReference type="Pfam" id="PF04397">
    <property type="entry name" value="LytTR"/>
    <property type="match status" value="1"/>
</dbReference>
<dbReference type="InterPro" id="IPR007492">
    <property type="entry name" value="LytTR_DNA-bd_dom"/>
</dbReference>
<dbReference type="PROSITE" id="PS50930">
    <property type="entry name" value="HTH_LYTTR"/>
    <property type="match status" value="1"/>
</dbReference>
<evidence type="ECO:0000259" key="2">
    <source>
        <dbReference type="PROSITE" id="PS50110"/>
    </source>
</evidence>
<feature type="domain" description="HTH LytTR-type" evidence="3">
    <location>
        <begin position="148"/>
        <end position="249"/>
    </location>
</feature>
<reference evidence="4 5" key="1">
    <citation type="submission" date="2014-04" db="EMBL/GenBank/DDBJ databases">
        <title>Aquimarina sp. 22II-S11-z7 Genome Sequencing.</title>
        <authorList>
            <person name="Lai Q."/>
        </authorList>
    </citation>
    <scope>NUCLEOTIDE SEQUENCE [LARGE SCALE GENOMIC DNA]</scope>
    <source>
        <strain evidence="4 5">22II-S11-z7</strain>
    </source>
</reference>
<comment type="caution">
    <text evidence="4">The sequence shown here is derived from an EMBL/GenBank/DDBJ whole genome shotgun (WGS) entry which is preliminary data.</text>
</comment>
<dbReference type="InterPro" id="IPR001789">
    <property type="entry name" value="Sig_transdc_resp-reg_receiver"/>
</dbReference>
<protein>
    <recommendedName>
        <fullName evidence="6">LytR family transcriptional regulator</fullName>
    </recommendedName>
</protein>
<dbReference type="STRING" id="1317122.ATO12_21555"/>
<dbReference type="GO" id="GO:0003677">
    <property type="term" value="F:DNA binding"/>
    <property type="evidence" value="ECO:0007669"/>
    <property type="project" value="InterPro"/>
</dbReference>
<evidence type="ECO:0000259" key="3">
    <source>
        <dbReference type="PROSITE" id="PS50930"/>
    </source>
</evidence>
<evidence type="ECO:0000313" key="5">
    <source>
        <dbReference type="Proteomes" id="UP000023541"/>
    </source>
</evidence>
<evidence type="ECO:0008006" key="6">
    <source>
        <dbReference type="Google" id="ProtNLM"/>
    </source>
</evidence>
<keyword evidence="1" id="KW-0597">Phosphoprotein</keyword>
<dbReference type="Gene3D" id="2.40.50.1020">
    <property type="entry name" value="LytTr DNA-binding domain"/>
    <property type="match status" value="1"/>
</dbReference>
<dbReference type="GO" id="GO:0000156">
    <property type="term" value="F:phosphorelay response regulator activity"/>
    <property type="evidence" value="ECO:0007669"/>
    <property type="project" value="InterPro"/>
</dbReference>
<proteinExistence type="predicted"/>
<feature type="modified residue" description="4-aspartylphosphate" evidence="1">
    <location>
        <position position="58"/>
    </location>
</feature>
<dbReference type="SUPFAM" id="SSF52172">
    <property type="entry name" value="CheY-like"/>
    <property type="match status" value="1"/>
</dbReference>
<dbReference type="SMART" id="SM00850">
    <property type="entry name" value="LytTR"/>
    <property type="match status" value="1"/>
</dbReference>
<dbReference type="InterPro" id="IPR011006">
    <property type="entry name" value="CheY-like_superfamily"/>
</dbReference>
<dbReference type="Pfam" id="PF00072">
    <property type="entry name" value="Response_reg"/>
    <property type="match status" value="1"/>
</dbReference>
<keyword evidence="5" id="KW-1185">Reference proteome</keyword>
<dbReference type="EMBL" id="AQRA01000007">
    <property type="protein sequence ID" value="EZH72723.1"/>
    <property type="molecule type" value="Genomic_DNA"/>
</dbReference>
<dbReference type="PANTHER" id="PTHR37299">
    <property type="entry name" value="TRANSCRIPTIONAL REGULATOR-RELATED"/>
    <property type="match status" value="1"/>
</dbReference>
<dbReference type="InterPro" id="IPR046947">
    <property type="entry name" value="LytR-like"/>
</dbReference>
<organism evidence="4 5">
    <name type="scientific">Aquimarina atlantica</name>
    <dbReference type="NCBI Taxonomy" id="1317122"/>
    <lineage>
        <taxon>Bacteria</taxon>
        <taxon>Pseudomonadati</taxon>
        <taxon>Bacteroidota</taxon>
        <taxon>Flavobacteriia</taxon>
        <taxon>Flavobacteriales</taxon>
        <taxon>Flavobacteriaceae</taxon>
        <taxon>Aquimarina</taxon>
    </lineage>
</organism>
<dbReference type="OrthoDB" id="2168082at2"/>
<name>A0A023BSD8_9FLAO</name>